<dbReference type="EMBL" id="JAATLM010000003">
    <property type="protein sequence ID" value="NIZ70197.1"/>
    <property type="molecule type" value="Genomic_DNA"/>
</dbReference>
<dbReference type="AlphaFoldDB" id="A0A968GH21"/>
<evidence type="ECO:0000313" key="2">
    <source>
        <dbReference type="EMBL" id="NIZ70197.1"/>
    </source>
</evidence>
<proteinExistence type="predicted"/>
<gene>
    <name evidence="2" type="ORF">HCT48_08245</name>
</gene>
<accession>A0A968GH21</accession>
<sequence length="286" mass="32817">MKKLMGLFMAVLVGVSFNTFAITPYEEALLNNDITKFEQQVNFLEVQVKYQDLLKLYLFETKELRKETLEYLIQKGADLRKIIMNYSPDGKTQYGENDYGIESLSNLALTKIKDEEIFNFLLLKSNSYQTTAMMWQIFSSLILDSLGENRIFDDATKKYVKTSYNMPIKEIRDLWLTSLKNGMKGDDLVERLHPGRSFNLTEKSVYIRHILAVSDDVKHTKEYIKAYGTKTEELVALLTLAIQSEAEQVVATLLAYDKSLATEELLKKAKTTNNLKIVNSLEKALS</sequence>
<keyword evidence="1" id="KW-0732">Signal</keyword>
<protein>
    <submittedName>
        <fullName evidence="2">Uncharacterized protein</fullName>
    </submittedName>
</protein>
<comment type="caution">
    <text evidence="2">The sequence shown here is derived from an EMBL/GenBank/DDBJ whole genome shotgun (WGS) entry which is preliminary data.</text>
</comment>
<organism evidence="2 3">
    <name type="scientific">Entomospira culicis</name>
    <dbReference type="NCBI Taxonomy" id="2719989"/>
    <lineage>
        <taxon>Bacteria</taxon>
        <taxon>Pseudomonadati</taxon>
        <taxon>Spirochaetota</taxon>
        <taxon>Spirochaetia</taxon>
        <taxon>Spirochaetales</taxon>
        <taxon>Spirochaetaceae</taxon>
        <taxon>Entomospira</taxon>
    </lineage>
</organism>
<keyword evidence="3" id="KW-1185">Reference proteome</keyword>
<name>A0A968GH21_9SPIO</name>
<reference evidence="2" key="1">
    <citation type="submission" date="2020-03" db="EMBL/GenBank/DDBJ databases">
        <title>Spirochaetal bacteria isolated from arthropods constitute a novel genus Entomospira genus novum within the order Spirochaetales.</title>
        <authorList>
            <person name="Grana-Miraglia L."/>
            <person name="Sikutova S."/>
            <person name="Fingerle V."/>
            <person name="Sing A."/>
            <person name="Castillo-Ramirez S."/>
            <person name="Margos G."/>
            <person name="Rudolf I."/>
        </authorList>
    </citation>
    <scope>NUCLEOTIDE SEQUENCE</scope>
    <source>
        <strain evidence="2">BR149</strain>
    </source>
</reference>
<evidence type="ECO:0000313" key="3">
    <source>
        <dbReference type="Proteomes" id="UP000778951"/>
    </source>
</evidence>
<feature type="chain" id="PRO_5037792805" evidence="1">
    <location>
        <begin position="22"/>
        <end position="286"/>
    </location>
</feature>
<feature type="signal peptide" evidence="1">
    <location>
        <begin position="1"/>
        <end position="21"/>
    </location>
</feature>
<dbReference type="RefSeq" id="WP_167696509.1">
    <property type="nucleotide sequence ID" value="NZ_CP118183.1"/>
</dbReference>
<dbReference type="Proteomes" id="UP000778951">
    <property type="component" value="Unassembled WGS sequence"/>
</dbReference>
<evidence type="ECO:0000256" key="1">
    <source>
        <dbReference type="SAM" id="SignalP"/>
    </source>
</evidence>